<dbReference type="Proteomes" id="UP000298058">
    <property type="component" value="Unassembled WGS sequence"/>
</dbReference>
<dbReference type="Pfam" id="PF01370">
    <property type="entry name" value="Epimerase"/>
    <property type="match status" value="1"/>
</dbReference>
<reference evidence="4" key="1">
    <citation type="journal article" date="2019" name="PLoS Negl. Trop. Dis.">
        <title>Revisiting the worldwide diversity of Leptospira species in the environment.</title>
        <authorList>
            <person name="Vincent A.T."/>
            <person name="Schiettekatte O."/>
            <person name="Bourhy P."/>
            <person name="Veyrier F.J."/>
            <person name="Picardeau M."/>
        </authorList>
    </citation>
    <scope>NUCLEOTIDE SEQUENCE [LARGE SCALE GENOMIC DNA]</scope>
    <source>
        <strain evidence="4">201300427</strain>
    </source>
</reference>
<dbReference type="RefSeq" id="WP_135758531.1">
    <property type="nucleotide sequence ID" value="NZ_RQHW01000002.1"/>
</dbReference>
<keyword evidence="5" id="KW-1185">Reference proteome</keyword>
<comment type="similarity">
    <text evidence="1">Belongs to the NAD(P)-dependent epimerase/dehydratase family. SDR39U1 subfamily.</text>
</comment>
<name>A0A4V3JYS2_9LEPT</name>
<dbReference type="InterPro" id="IPR010099">
    <property type="entry name" value="SDR39U1"/>
</dbReference>
<dbReference type="AlphaFoldDB" id="A0A4V3JYS2"/>
<comment type="caution">
    <text evidence="4">The sequence shown here is derived from an EMBL/GenBank/DDBJ whole genome shotgun (WGS) entry which is preliminary data.</text>
</comment>
<dbReference type="NCBIfam" id="TIGR01777">
    <property type="entry name" value="yfcH"/>
    <property type="match status" value="1"/>
</dbReference>
<evidence type="ECO:0000259" key="3">
    <source>
        <dbReference type="Pfam" id="PF08338"/>
    </source>
</evidence>
<dbReference type="SUPFAM" id="SSF51735">
    <property type="entry name" value="NAD(P)-binding Rossmann-fold domains"/>
    <property type="match status" value="1"/>
</dbReference>
<evidence type="ECO:0000256" key="1">
    <source>
        <dbReference type="ARBA" id="ARBA00009353"/>
    </source>
</evidence>
<dbReference type="OrthoDB" id="9801773at2"/>
<protein>
    <submittedName>
        <fullName evidence="4">TIGR01777 family protein</fullName>
    </submittedName>
</protein>
<feature type="domain" description="DUF1731" evidence="3">
    <location>
        <begin position="254"/>
        <end position="300"/>
    </location>
</feature>
<dbReference type="InterPro" id="IPR001509">
    <property type="entry name" value="Epimerase_deHydtase"/>
</dbReference>
<sequence length="304" mass="33479">MKIGILGGTGLIGKELIPYAMKRGHSFRIFSRKAELPKELRQLGNLEFIQTTLPTSAQLEGLDAVINLVGEPIAGVRWTDERKILIRTSRVEFTKGLVVRLKDCKQPPSVFIQASAVGYYGMSESEHTSFDESSPHGEDFLATVCVDWEKETESLNEKGIRTLILRSGIVLSPKGGALEKMIPPFKMGVGGSIASGRQGMSWIHIADYVSAVLFLLNKGSSEGAYNIVSPAPCSNAEFSSSLAKTLFRPNLMKVPEFAIHVLYGDGALVITQGQYVVPKRLLEEGYEFQFQNLEEALRNLLLRS</sequence>
<dbReference type="InterPro" id="IPR013549">
    <property type="entry name" value="DUF1731"/>
</dbReference>
<dbReference type="PANTHER" id="PTHR11092:SF0">
    <property type="entry name" value="EPIMERASE FAMILY PROTEIN SDR39U1"/>
    <property type="match status" value="1"/>
</dbReference>
<accession>A0A4V3JYS2</accession>
<evidence type="ECO:0000313" key="5">
    <source>
        <dbReference type="Proteomes" id="UP000298058"/>
    </source>
</evidence>
<gene>
    <name evidence="4" type="ORF">EHS15_00295</name>
</gene>
<feature type="domain" description="NAD-dependent epimerase/dehydratase" evidence="2">
    <location>
        <begin position="5"/>
        <end position="227"/>
    </location>
</feature>
<dbReference type="Gene3D" id="3.40.50.720">
    <property type="entry name" value="NAD(P)-binding Rossmann-like Domain"/>
    <property type="match status" value="1"/>
</dbReference>
<dbReference type="Pfam" id="PF08338">
    <property type="entry name" value="DUF1731"/>
    <property type="match status" value="1"/>
</dbReference>
<proteinExistence type="inferred from homology"/>
<organism evidence="4 5">
    <name type="scientific">Leptospira idonii</name>
    <dbReference type="NCBI Taxonomy" id="1193500"/>
    <lineage>
        <taxon>Bacteria</taxon>
        <taxon>Pseudomonadati</taxon>
        <taxon>Spirochaetota</taxon>
        <taxon>Spirochaetia</taxon>
        <taxon>Leptospirales</taxon>
        <taxon>Leptospiraceae</taxon>
        <taxon>Leptospira</taxon>
    </lineage>
</organism>
<evidence type="ECO:0000313" key="4">
    <source>
        <dbReference type="EMBL" id="TGN20996.1"/>
    </source>
</evidence>
<dbReference type="EMBL" id="RQHW01000002">
    <property type="protein sequence ID" value="TGN20996.1"/>
    <property type="molecule type" value="Genomic_DNA"/>
</dbReference>
<dbReference type="PANTHER" id="PTHR11092">
    <property type="entry name" value="SUGAR NUCLEOTIDE EPIMERASE RELATED"/>
    <property type="match status" value="1"/>
</dbReference>
<dbReference type="InterPro" id="IPR036291">
    <property type="entry name" value="NAD(P)-bd_dom_sf"/>
</dbReference>
<evidence type="ECO:0000259" key="2">
    <source>
        <dbReference type="Pfam" id="PF01370"/>
    </source>
</evidence>